<keyword evidence="2" id="KW-1185">Reference proteome</keyword>
<organism evidence="1 2">
    <name type="scientific">Carnegiea gigantea</name>
    <dbReference type="NCBI Taxonomy" id="171969"/>
    <lineage>
        <taxon>Eukaryota</taxon>
        <taxon>Viridiplantae</taxon>
        <taxon>Streptophyta</taxon>
        <taxon>Embryophyta</taxon>
        <taxon>Tracheophyta</taxon>
        <taxon>Spermatophyta</taxon>
        <taxon>Magnoliopsida</taxon>
        <taxon>eudicotyledons</taxon>
        <taxon>Gunneridae</taxon>
        <taxon>Pentapetalae</taxon>
        <taxon>Caryophyllales</taxon>
        <taxon>Cactineae</taxon>
        <taxon>Cactaceae</taxon>
        <taxon>Cactoideae</taxon>
        <taxon>Echinocereeae</taxon>
        <taxon>Carnegiea</taxon>
    </lineage>
</organism>
<reference evidence="1" key="1">
    <citation type="submission" date="2022-04" db="EMBL/GenBank/DDBJ databases">
        <title>Carnegiea gigantea Genome sequencing and assembly v2.</title>
        <authorList>
            <person name="Copetti D."/>
            <person name="Sanderson M.J."/>
            <person name="Burquez A."/>
            <person name="Wojciechowski M.F."/>
        </authorList>
    </citation>
    <scope>NUCLEOTIDE SEQUENCE</scope>
    <source>
        <strain evidence="1">SGP5-SGP5p</strain>
        <tissue evidence="1">Aerial part</tissue>
    </source>
</reference>
<evidence type="ECO:0000313" key="1">
    <source>
        <dbReference type="EMBL" id="KAJ8438990.1"/>
    </source>
</evidence>
<comment type="caution">
    <text evidence="1">The sequence shown here is derived from an EMBL/GenBank/DDBJ whole genome shotgun (WGS) entry which is preliminary data.</text>
</comment>
<dbReference type="EMBL" id="JAKOGI010000234">
    <property type="protein sequence ID" value="KAJ8438990.1"/>
    <property type="molecule type" value="Genomic_DNA"/>
</dbReference>
<dbReference type="Proteomes" id="UP001153076">
    <property type="component" value="Unassembled WGS sequence"/>
</dbReference>
<accession>A0A9Q1QFW0</accession>
<protein>
    <submittedName>
        <fullName evidence="1">Uncharacterized protein</fullName>
    </submittedName>
</protein>
<name>A0A9Q1QFW0_9CARY</name>
<proteinExistence type="predicted"/>
<gene>
    <name evidence="1" type="ORF">Cgig2_012986</name>
</gene>
<evidence type="ECO:0000313" key="2">
    <source>
        <dbReference type="Proteomes" id="UP001153076"/>
    </source>
</evidence>
<dbReference type="AlphaFoldDB" id="A0A9Q1QFW0"/>
<sequence>MVSCWHQSERDSMVGSSEMMVKVTMVLFEDDDDDDSATVCSRLKVSVEEEDKKGGGTDLTRVVCKYWCPETNTLHTSNPYLSLMSNISSSYHCQGIFMMKVPMTIMFPRSLTETKPLAQEYCPLSSICDGCIRSDTFNIPSFTASSTGYCLPTTILVIATKDLMRSLVPHILVGVWAIFPPTYSVHSQKHFIDTSSNLTFPPVWLSSLSQAKLFEMPENSSTLGGACTGTYPSSTGLRRLLRMITNNLVSIRMFLFTWTSINFLMQKQCFYVTTCSYIMEQGLKNYFPMSFTRNSTFHEWWSKMFISLTCSLHTSDSKRK</sequence>